<dbReference type="RefSeq" id="WP_241563149.1">
    <property type="nucleotide sequence ID" value="NZ_BAABBU010000002.1"/>
</dbReference>
<keyword evidence="3" id="KW-1185">Reference proteome</keyword>
<sequence length="216" mass="22961">MRTDLSGTGFRPLCLSREKFQLVFGAVVAVMLLAGCSGAGGNEGPGVDSVEGSTGTAGNAESRTGVGSDAKPDDSESGRPQRRMDTSVAEEVRMSQGYFQCLKSHGVKIGKIVPNSKMEGVDPNLLGGPSVDVSVEHPDAEKKCLGKKPLPPAETDPERNPNYLSDFAEYIQCMNVKGLKVDPLPNGEGWNYKAGTTPPRNADQIDQECLIEAFSE</sequence>
<feature type="compositionally biased region" description="Polar residues" evidence="1">
    <location>
        <begin position="51"/>
        <end position="62"/>
    </location>
</feature>
<evidence type="ECO:0000256" key="1">
    <source>
        <dbReference type="SAM" id="MobiDB-lite"/>
    </source>
</evidence>
<dbReference type="Proteomes" id="UP001501845">
    <property type="component" value="Unassembled WGS sequence"/>
</dbReference>
<reference evidence="3" key="1">
    <citation type="journal article" date="2019" name="Int. J. Syst. Evol. Microbiol.">
        <title>The Global Catalogue of Microorganisms (GCM) 10K type strain sequencing project: providing services to taxonomists for standard genome sequencing and annotation.</title>
        <authorList>
            <consortium name="The Broad Institute Genomics Platform"/>
            <consortium name="The Broad Institute Genome Sequencing Center for Infectious Disease"/>
            <person name="Wu L."/>
            <person name="Ma J."/>
        </authorList>
    </citation>
    <scope>NUCLEOTIDE SEQUENCE [LARGE SCALE GENOMIC DNA]</scope>
    <source>
        <strain evidence="3">JCM 17589</strain>
    </source>
</reference>
<evidence type="ECO:0000313" key="3">
    <source>
        <dbReference type="Proteomes" id="UP001501845"/>
    </source>
</evidence>
<proteinExistence type="predicted"/>
<gene>
    <name evidence="2" type="ORF">GCM10022285_01280</name>
</gene>
<dbReference type="EMBL" id="BAABBU010000002">
    <property type="protein sequence ID" value="GAA4121615.1"/>
    <property type="molecule type" value="Genomic_DNA"/>
</dbReference>
<feature type="region of interest" description="Disordered" evidence="1">
    <location>
        <begin position="41"/>
        <end position="89"/>
    </location>
</feature>
<comment type="caution">
    <text evidence="2">The sequence shown here is derived from an EMBL/GenBank/DDBJ whole genome shotgun (WGS) entry which is preliminary data.</text>
</comment>
<evidence type="ECO:0008006" key="4">
    <source>
        <dbReference type="Google" id="ProtNLM"/>
    </source>
</evidence>
<protein>
    <recommendedName>
        <fullName evidence="4">PASTA domain-containing protein</fullName>
    </recommendedName>
</protein>
<accession>A0ABP7XLM0</accession>
<evidence type="ECO:0000313" key="2">
    <source>
        <dbReference type="EMBL" id="GAA4121615.1"/>
    </source>
</evidence>
<organism evidence="2 3">
    <name type="scientific">Streptomyces tunisiensis</name>
    <dbReference type="NCBI Taxonomy" id="948699"/>
    <lineage>
        <taxon>Bacteria</taxon>
        <taxon>Bacillati</taxon>
        <taxon>Actinomycetota</taxon>
        <taxon>Actinomycetes</taxon>
        <taxon>Kitasatosporales</taxon>
        <taxon>Streptomycetaceae</taxon>
        <taxon>Streptomyces</taxon>
    </lineage>
</organism>
<feature type="compositionally biased region" description="Basic and acidic residues" evidence="1">
    <location>
        <begin position="70"/>
        <end position="89"/>
    </location>
</feature>
<name>A0ABP7XLM0_9ACTN</name>